<sequence>MIRSAFSDGDAMISVFPSFEGGIHLIRVENKERRLIVHSTVKSKTAAELIEQAVFHFKQWKSWMFMPWMPNLEVHLIAKPVILQSSWSQIL</sequence>
<dbReference type="EMBL" id="CP033461">
    <property type="protein sequence ID" value="QDX90916.1"/>
    <property type="molecule type" value="Genomic_DNA"/>
</dbReference>
<dbReference type="Proteomes" id="UP000319432">
    <property type="component" value="Plasmid p1821L01"/>
</dbReference>
<accession>A0A518V1P4</accession>
<reference evidence="1 2" key="1">
    <citation type="submission" date="2018-11" db="EMBL/GenBank/DDBJ databases">
        <title>Phylogenetic determinants of toxin gene distribution in genomes of Brevibacillus laterosporus.</title>
        <authorList>
            <person name="Glare T.R."/>
            <person name="Durrant A."/>
            <person name="Berry C."/>
            <person name="Palma L."/>
            <person name="Ormskirk M."/>
            <person name="Cox M.O."/>
        </authorList>
    </citation>
    <scope>NUCLEOTIDE SEQUENCE [LARGE SCALE GENOMIC DNA]</scope>
    <source>
        <strain evidence="1 2">1821L</strain>
        <plasmid evidence="1 2">p1821L01</plasmid>
    </source>
</reference>
<dbReference type="AlphaFoldDB" id="A0A518V1P4"/>
<geneLocation type="plasmid" evidence="1 2">
    <name>p1821L01</name>
</geneLocation>
<evidence type="ECO:0000313" key="1">
    <source>
        <dbReference type="EMBL" id="QDX90916.1"/>
    </source>
</evidence>
<name>A0A518V1P4_BRELA</name>
<keyword evidence="1" id="KW-0614">Plasmid</keyword>
<evidence type="ECO:0000313" key="2">
    <source>
        <dbReference type="Proteomes" id="UP000319432"/>
    </source>
</evidence>
<organism evidence="1 2">
    <name type="scientific">Brevibacillus laterosporus</name>
    <name type="common">Bacillus laterosporus</name>
    <dbReference type="NCBI Taxonomy" id="1465"/>
    <lineage>
        <taxon>Bacteria</taxon>
        <taxon>Bacillati</taxon>
        <taxon>Bacillota</taxon>
        <taxon>Bacilli</taxon>
        <taxon>Bacillales</taxon>
        <taxon>Paenibacillaceae</taxon>
        <taxon>Brevibacillus</taxon>
    </lineage>
</organism>
<dbReference type="OrthoDB" id="2618126at2"/>
<proteinExistence type="predicted"/>
<gene>
    <name evidence="1" type="ORF">EEL30_00060</name>
</gene>
<protein>
    <submittedName>
        <fullName evidence="1">Uncharacterized protein</fullName>
    </submittedName>
</protein>
<keyword evidence="2" id="KW-1185">Reference proteome</keyword>